<keyword evidence="5" id="KW-0547">Nucleotide-binding</keyword>
<dbReference type="SUPFAM" id="SSF49785">
    <property type="entry name" value="Galactose-binding domain-like"/>
    <property type="match status" value="1"/>
</dbReference>
<dbReference type="EC" id="2.7.13.3" evidence="2"/>
<feature type="transmembrane region" description="Helical" evidence="10">
    <location>
        <begin position="300"/>
        <end position="323"/>
    </location>
</feature>
<dbReference type="Pfam" id="PF07695">
    <property type="entry name" value="7TMR-DISM_7TM"/>
    <property type="match status" value="1"/>
</dbReference>
<keyword evidence="7" id="KW-0067">ATP-binding</keyword>
<feature type="transmembrane region" description="Helical" evidence="10">
    <location>
        <begin position="389"/>
        <end position="407"/>
    </location>
</feature>
<dbReference type="GO" id="GO:0000155">
    <property type="term" value="F:phosphorelay sensor kinase activity"/>
    <property type="evidence" value="ECO:0007669"/>
    <property type="project" value="InterPro"/>
</dbReference>
<feature type="transmembrane region" description="Helical" evidence="10">
    <location>
        <begin position="233"/>
        <end position="250"/>
    </location>
</feature>
<evidence type="ECO:0000256" key="5">
    <source>
        <dbReference type="ARBA" id="ARBA00022741"/>
    </source>
</evidence>
<keyword evidence="10" id="KW-0812">Transmembrane</keyword>
<dbReference type="InterPro" id="IPR003594">
    <property type="entry name" value="HATPase_dom"/>
</dbReference>
<proteinExistence type="predicted"/>
<keyword evidence="9" id="KW-0175">Coiled coil</keyword>
<feature type="domain" description="Histidine kinase" evidence="11">
    <location>
        <begin position="468"/>
        <end position="650"/>
    </location>
</feature>
<evidence type="ECO:0000256" key="6">
    <source>
        <dbReference type="ARBA" id="ARBA00022777"/>
    </source>
</evidence>
<feature type="coiled-coil region" evidence="9">
    <location>
        <begin position="410"/>
        <end position="437"/>
    </location>
</feature>
<evidence type="ECO:0000259" key="11">
    <source>
        <dbReference type="PROSITE" id="PS50109"/>
    </source>
</evidence>
<dbReference type="SUPFAM" id="SSF55874">
    <property type="entry name" value="ATPase domain of HSP90 chaperone/DNA topoisomerase II/histidine kinase"/>
    <property type="match status" value="1"/>
</dbReference>
<evidence type="ECO:0000256" key="2">
    <source>
        <dbReference type="ARBA" id="ARBA00012438"/>
    </source>
</evidence>
<dbReference type="PROSITE" id="PS50109">
    <property type="entry name" value="HIS_KIN"/>
    <property type="match status" value="1"/>
</dbReference>
<keyword evidence="4" id="KW-0808">Transferase</keyword>
<evidence type="ECO:0000256" key="4">
    <source>
        <dbReference type="ARBA" id="ARBA00022679"/>
    </source>
</evidence>
<dbReference type="Gene3D" id="3.30.565.10">
    <property type="entry name" value="Histidine kinase-like ATPase, C-terminal domain"/>
    <property type="match status" value="1"/>
</dbReference>
<dbReference type="InterPro" id="IPR050482">
    <property type="entry name" value="Sensor_HK_TwoCompSys"/>
</dbReference>
<dbReference type="Proteomes" id="UP000561326">
    <property type="component" value="Unassembled WGS sequence"/>
</dbReference>
<feature type="transmembrane region" description="Helical" evidence="10">
    <location>
        <begin position="329"/>
        <end position="350"/>
    </location>
</feature>
<reference evidence="12 13" key="1">
    <citation type="submission" date="2020-04" db="EMBL/GenBank/DDBJ databases">
        <authorList>
            <person name="Hitch T.C.A."/>
            <person name="Wylensek D."/>
            <person name="Clavel T."/>
        </authorList>
    </citation>
    <scope>NUCLEOTIDE SEQUENCE [LARGE SCALE GENOMIC DNA]</scope>
    <source>
        <strain evidence="12 13">WB01_D5_05</strain>
    </source>
</reference>
<feature type="transmembrane region" description="Helical" evidence="10">
    <location>
        <begin position="270"/>
        <end position="288"/>
    </location>
</feature>
<evidence type="ECO:0000256" key="8">
    <source>
        <dbReference type="ARBA" id="ARBA00023012"/>
    </source>
</evidence>
<dbReference type="GO" id="GO:0005524">
    <property type="term" value="F:ATP binding"/>
    <property type="evidence" value="ECO:0007669"/>
    <property type="project" value="UniProtKB-KW"/>
</dbReference>
<dbReference type="RefSeq" id="WP_168975646.1">
    <property type="nucleotide sequence ID" value="NZ_CAMJCG010000009.1"/>
</dbReference>
<keyword evidence="10" id="KW-1133">Transmembrane helix</keyword>
<organism evidence="12 13">
    <name type="scientific">Aneurinibacillus aneurinilyticus</name>
    <name type="common">Bacillus aneurinolyticus</name>
    <dbReference type="NCBI Taxonomy" id="1391"/>
    <lineage>
        <taxon>Bacteria</taxon>
        <taxon>Bacillati</taxon>
        <taxon>Bacillota</taxon>
        <taxon>Bacilli</taxon>
        <taxon>Bacillales</taxon>
        <taxon>Paenibacillaceae</taxon>
        <taxon>Aneurinibacillus group</taxon>
        <taxon>Aneurinibacillus</taxon>
    </lineage>
</organism>
<dbReference type="Pfam" id="PF07730">
    <property type="entry name" value="HisKA_3"/>
    <property type="match status" value="1"/>
</dbReference>
<dbReference type="CDD" id="cd16917">
    <property type="entry name" value="HATPase_UhpB-NarQ-NarX-like"/>
    <property type="match status" value="1"/>
</dbReference>
<evidence type="ECO:0000256" key="10">
    <source>
        <dbReference type="SAM" id="Phobius"/>
    </source>
</evidence>
<evidence type="ECO:0000256" key="1">
    <source>
        <dbReference type="ARBA" id="ARBA00000085"/>
    </source>
</evidence>
<dbReference type="InterPro" id="IPR008979">
    <property type="entry name" value="Galactose-bd-like_sf"/>
</dbReference>
<evidence type="ECO:0000256" key="3">
    <source>
        <dbReference type="ARBA" id="ARBA00022553"/>
    </source>
</evidence>
<evidence type="ECO:0000313" key="13">
    <source>
        <dbReference type="Proteomes" id="UP000561326"/>
    </source>
</evidence>
<name>A0A848D0Z7_ANEAE</name>
<evidence type="ECO:0000256" key="7">
    <source>
        <dbReference type="ARBA" id="ARBA00022840"/>
    </source>
</evidence>
<dbReference type="GO" id="GO:0046983">
    <property type="term" value="F:protein dimerization activity"/>
    <property type="evidence" value="ECO:0007669"/>
    <property type="project" value="InterPro"/>
</dbReference>
<keyword evidence="8" id="KW-0902">Two-component regulatory system</keyword>
<dbReference type="PANTHER" id="PTHR24421">
    <property type="entry name" value="NITRATE/NITRITE SENSOR PROTEIN NARX-RELATED"/>
    <property type="match status" value="1"/>
</dbReference>
<evidence type="ECO:0000256" key="9">
    <source>
        <dbReference type="SAM" id="Coils"/>
    </source>
</evidence>
<keyword evidence="10" id="KW-0472">Membrane</keyword>
<dbReference type="Gene3D" id="1.20.5.1930">
    <property type="match status" value="1"/>
</dbReference>
<sequence length="653" mass="73955">MRAWAFPLLALLTLLLSGCTIRSISFPAAINGHIDATDWNFPANGPIELNGEWNFRWKQFSNSNESYSSPATDQTSTIMVPSIWNGKKVNGVTLSGKGYATYTVTVHFNPTEKNKLKALYIPTIFTAYRLYINGEAIASAGTPGKNSQEMIPQSLPQVVYFYPRNNKATLTFHVSNFMHKKGGIWKVILLGNDHQITALQERKLILDTALASCLFIAGSSHLLLYALRRKSTYPLYFGLFCILIGARSVISGRDSLLAKLWPDFNWNLALQIEYLAFYNAPLVFAMFLHSMYPADVPRSFVRVLQILALIFSLITLVTPAPIYTEAIQLYYVIMLTSIAYMLFLLIRIFLRKREFSFLNASVAIFFLLTSINDILYYNQIIMIGNLTPLGLFLFVSVQSFIISVKFSRTFTEAEQMSDQLKELNNTLEEKVRERTQKLEYSLREMAQARFEVSALAERNRIAGEIHDIVGHTLTTIIVQIEAGKRLVDKNLPLALNKLDLSQELVRNGLNEIRRTVHMIKEDTMNFDLTTGLKKLIHMTEKHTGIRIEYDIPTLPELSLAQKKLLYHALQEGLTNGIRHGKSTQFHFVLQKKDASLSFILQDNGTGCTNLLHGFGLQTMEERAREINGRMVIATQPGKGCRLTITLPLDTQQE</sequence>
<dbReference type="AlphaFoldDB" id="A0A848D0Z7"/>
<dbReference type="InterPro" id="IPR036890">
    <property type="entry name" value="HATPase_C_sf"/>
</dbReference>
<dbReference type="Pfam" id="PF02518">
    <property type="entry name" value="HATPase_c"/>
    <property type="match status" value="1"/>
</dbReference>
<dbReference type="InterPro" id="IPR011712">
    <property type="entry name" value="Sig_transdc_His_kin_sub3_dim/P"/>
</dbReference>
<accession>A0A848D0Z7</accession>
<keyword evidence="3" id="KW-0597">Phosphoprotein</keyword>
<comment type="caution">
    <text evidence="12">The sequence shown here is derived from an EMBL/GenBank/DDBJ whole genome shotgun (WGS) entry which is preliminary data.</text>
</comment>
<dbReference type="Gene3D" id="2.60.120.260">
    <property type="entry name" value="Galactose-binding domain-like"/>
    <property type="match status" value="1"/>
</dbReference>
<dbReference type="EMBL" id="JABAGO010000029">
    <property type="protein sequence ID" value="NME99516.1"/>
    <property type="molecule type" value="Genomic_DNA"/>
</dbReference>
<dbReference type="InterPro" id="IPR005467">
    <property type="entry name" value="His_kinase_dom"/>
</dbReference>
<gene>
    <name evidence="12" type="ORF">HF838_14765</name>
</gene>
<evidence type="ECO:0000313" key="12">
    <source>
        <dbReference type="EMBL" id="NME99516.1"/>
    </source>
</evidence>
<dbReference type="GO" id="GO:0016020">
    <property type="term" value="C:membrane"/>
    <property type="evidence" value="ECO:0007669"/>
    <property type="project" value="InterPro"/>
</dbReference>
<dbReference type="InterPro" id="IPR011623">
    <property type="entry name" value="7TMR_DISM_rcpt_extracell_dom1"/>
</dbReference>
<keyword evidence="6 12" id="KW-0418">Kinase</keyword>
<protein>
    <recommendedName>
        <fullName evidence="2">histidine kinase</fullName>
        <ecNumber evidence="2">2.7.13.3</ecNumber>
    </recommendedName>
</protein>
<dbReference type="PROSITE" id="PS51257">
    <property type="entry name" value="PROKAR_LIPOPROTEIN"/>
    <property type="match status" value="1"/>
</dbReference>
<comment type="catalytic activity">
    <reaction evidence="1">
        <text>ATP + protein L-histidine = ADP + protein N-phospho-L-histidine.</text>
        <dbReference type="EC" id="2.7.13.3"/>
    </reaction>
</comment>
<feature type="transmembrane region" description="Helical" evidence="10">
    <location>
        <begin position="204"/>
        <end position="226"/>
    </location>
</feature>
<feature type="transmembrane region" description="Helical" evidence="10">
    <location>
        <begin position="357"/>
        <end position="377"/>
    </location>
</feature>
<dbReference type="PANTHER" id="PTHR24421:SF10">
    <property type="entry name" value="NITRATE_NITRITE SENSOR PROTEIN NARQ"/>
    <property type="match status" value="1"/>
</dbReference>